<keyword evidence="2" id="KW-1185">Reference proteome</keyword>
<name>A0A3G1KM49_FORW1</name>
<evidence type="ECO:0000313" key="2">
    <source>
        <dbReference type="Proteomes" id="UP000323521"/>
    </source>
</evidence>
<dbReference type="Gene3D" id="2.40.30.100">
    <property type="entry name" value="AF2212/PG0164-like"/>
    <property type="match status" value="1"/>
</dbReference>
<reference evidence="1 2" key="1">
    <citation type="submission" date="2016-10" db="EMBL/GenBank/DDBJ databases">
        <title>Complete Genome Sequence of Peptococcaceae strain DCMF.</title>
        <authorList>
            <person name="Edwards R.J."/>
            <person name="Holland S.I."/>
            <person name="Deshpande N.P."/>
            <person name="Wong Y.K."/>
            <person name="Ertan H."/>
            <person name="Manefield M."/>
            <person name="Russell T.L."/>
            <person name="Lee M.J."/>
        </authorList>
    </citation>
    <scope>NUCLEOTIDE SEQUENCE [LARGE SCALE GENOMIC DNA]</scope>
    <source>
        <strain evidence="1 2">DCMF</strain>
    </source>
</reference>
<dbReference type="Pfam" id="PF08922">
    <property type="entry name" value="DUF1905"/>
    <property type="match status" value="1"/>
</dbReference>
<dbReference type="AlphaFoldDB" id="A0A3G1KM49"/>
<accession>A0A3G1KM49</accession>
<gene>
    <name evidence="1" type="ORF">DCMF_00660</name>
</gene>
<dbReference type="InterPro" id="IPR037079">
    <property type="entry name" value="AF2212/PG0164-like_sf"/>
</dbReference>
<organism evidence="1 2">
    <name type="scientific">Formimonas warabiya</name>
    <dbReference type="NCBI Taxonomy" id="1761012"/>
    <lineage>
        <taxon>Bacteria</taxon>
        <taxon>Bacillati</taxon>
        <taxon>Bacillota</taxon>
        <taxon>Clostridia</taxon>
        <taxon>Eubacteriales</taxon>
        <taxon>Peptococcaceae</taxon>
        <taxon>Candidatus Formimonas</taxon>
    </lineage>
</organism>
<proteinExistence type="predicted"/>
<protein>
    <submittedName>
        <fullName evidence="1">Uncharacterized protein</fullName>
    </submittedName>
</protein>
<dbReference type="InterPro" id="IPR015018">
    <property type="entry name" value="DUF1905"/>
</dbReference>
<dbReference type="Proteomes" id="UP000323521">
    <property type="component" value="Chromosome"/>
</dbReference>
<dbReference type="EMBL" id="CP017634">
    <property type="protein sequence ID" value="ATW23501.1"/>
    <property type="molecule type" value="Genomic_DNA"/>
</dbReference>
<sequence length="62" mass="7028">MVYYKSSLMPNGDGTYFLVVNKSIRDAAGVSSGDSVHVVMEQDTCHPYFSVMGEKHMFLWYT</sequence>
<dbReference type="KEGG" id="fwa:DCMF_00660"/>
<dbReference type="SUPFAM" id="SSF141694">
    <property type="entry name" value="AF2212/PG0164-like"/>
    <property type="match status" value="1"/>
</dbReference>
<evidence type="ECO:0000313" key="1">
    <source>
        <dbReference type="EMBL" id="ATW23501.1"/>
    </source>
</evidence>
<dbReference type="OrthoDB" id="9800461at2"/>